<proteinExistence type="predicted"/>
<name>A0A0P6Z3I6_9CHLR</name>
<dbReference type="Proteomes" id="UP000050501">
    <property type="component" value="Unassembled WGS sequence"/>
</dbReference>
<organism evidence="1 2">
    <name type="scientific">Levilinea saccharolytica</name>
    <dbReference type="NCBI Taxonomy" id="229921"/>
    <lineage>
        <taxon>Bacteria</taxon>
        <taxon>Bacillati</taxon>
        <taxon>Chloroflexota</taxon>
        <taxon>Anaerolineae</taxon>
        <taxon>Anaerolineales</taxon>
        <taxon>Anaerolineaceae</taxon>
        <taxon>Levilinea</taxon>
    </lineage>
</organism>
<sequence>MVVTPKGVFAVDADYPQGFRSNRAGKHEKSAFQVSYQGGEVGITLRSLDSGGVALIYSGIQWPF</sequence>
<protein>
    <submittedName>
        <fullName evidence="1">Uncharacterized protein</fullName>
    </submittedName>
</protein>
<evidence type="ECO:0000313" key="1">
    <source>
        <dbReference type="EMBL" id="KPL91806.1"/>
    </source>
</evidence>
<dbReference type="EMBL" id="LGCM01000002">
    <property type="protein sequence ID" value="KPL91806.1"/>
    <property type="molecule type" value="Genomic_DNA"/>
</dbReference>
<accession>A0A0P6Z3I6</accession>
<dbReference type="AlphaFoldDB" id="A0A0P6Z3I6"/>
<comment type="caution">
    <text evidence="1">The sequence shown here is derived from an EMBL/GenBank/DDBJ whole genome shotgun (WGS) entry which is preliminary data.</text>
</comment>
<evidence type="ECO:0000313" key="2">
    <source>
        <dbReference type="Proteomes" id="UP000050501"/>
    </source>
</evidence>
<reference evidence="1 2" key="1">
    <citation type="submission" date="2015-07" db="EMBL/GenBank/DDBJ databases">
        <title>Genome sequence of Levilinea saccharolytica DSM 16555.</title>
        <authorList>
            <person name="Hemp J."/>
            <person name="Ward L.M."/>
            <person name="Pace L.A."/>
            <person name="Fischer W.W."/>
        </authorList>
    </citation>
    <scope>NUCLEOTIDE SEQUENCE [LARGE SCALE GENOMIC DNA]</scope>
    <source>
        <strain evidence="1 2">KIBI-1</strain>
    </source>
</reference>
<gene>
    <name evidence="1" type="ORF">ADN01_00550</name>
</gene>
<keyword evidence="2" id="KW-1185">Reference proteome</keyword>